<gene>
    <name evidence="15" type="ORF">SAMN02745161_1153</name>
</gene>
<evidence type="ECO:0000256" key="8">
    <source>
        <dbReference type="ARBA" id="ARBA00022827"/>
    </source>
</evidence>
<keyword evidence="9" id="KW-0238">DNA-binding</keyword>
<dbReference type="InterPro" id="IPR032673">
    <property type="entry name" value="DNA_photolyase_2_CS"/>
</dbReference>
<comment type="cofactor">
    <cofactor evidence="1">
        <name>(6R)-5,10-methylene-5,6,7,8-tetrahydrofolate</name>
        <dbReference type="ChEBI" id="CHEBI:15636"/>
    </cofactor>
</comment>
<evidence type="ECO:0000256" key="9">
    <source>
        <dbReference type="ARBA" id="ARBA00023125"/>
    </source>
</evidence>
<dbReference type="GO" id="GO:0003904">
    <property type="term" value="F:deoxyribodipyrimidine photo-lyase activity"/>
    <property type="evidence" value="ECO:0007669"/>
    <property type="project" value="UniProtKB-EC"/>
</dbReference>
<evidence type="ECO:0000256" key="10">
    <source>
        <dbReference type="ARBA" id="ARBA00023204"/>
    </source>
</evidence>
<evidence type="ECO:0000256" key="11">
    <source>
        <dbReference type="ARBA" id="ARBA00023239"/>
    </source>
</evidence>
<dbReference type="SUPFAM" id="SSF52425">
    <property type="entry name" value="Cryptochrome/photolyase, N-terminal domain"/>
    <property type="match status" value="1"/>
</dbReference>
<evidence type="ECO:0000259" key="14">
    <source>
        <dbReference type="PROSITE" id="PS51645"/>
    </source>
</evidence>
<evidence type="ECO:0000256" key="13">
    <source>
        <dbReference type="ARBA" id="ARBA00033999"/>
    </source>
</evidence>
<evidence type="ECO:0000256" key="3">
    <source>
        <dbReference type="ARBA" id="ARBA00006409"/>
    </source>
</evidence>
<dbReference type="Gene3D" id="1.25.40.80">
    <property type="match status" value="1"/>
</dbReference>
<dbReference type="Gene3D" id="3.40.50.620">
    <property type="entry name" value="HUPs"/>
    <property type="match status" value="1"/>
</dbReference>
<dbReference type="Pfam" id="PF00875">
    <property type="entry name" value="DNA_photolyase"/>
    <property type="match status" value="1"/>
</dbReference>
<accession>A0A1N6F7Q1</accession>
<keyword evidence="8" id="KW-0274">FAD</keyword>
<dbReference type="InterPro" id="IPR052219">
    <property type="entry name" value="Photolyase_Class-2"/>
</dbReference>
<dbReference type="Gene3D" id="1.10.579.10">
    <property type="entry name" value="DNA Cyclobutane Dipyrimidine Photolyase, subunit A, domain 3"/>
    <property type="match status" value="1"/>
</dbReference>
<dbReference type="EC" id="4.1.99.3" evidence="4"/>
<keyword evidence="6" id="KW-0285">Flavoprotein</keyword>
<organism evidence="15 16">
    <name type="scientific">Halodesulfovibrio marinisediminis DSM 17456</name>
    <dbReference type="NCBI Taxonomy" id="1121457"/>
    <lineage>
        <taxon>Bacteria</taxon>
        <taxon>Pseudomonadati</taxon>
        <taxon>Thermodesulfobacteriota</taxon>
        <taxon>Desulfovibrionia</taxon>
        <taxon>Desulfovibrionales</taxon>
        <taxon>Desulfovibrionaceae</taxon>
        <taxon>Halodesulfovibrio</taxon>
    </lineage>
</organism>
<dbReference type="GO" id="GO:0003677">
    <property type="term" value="F:DNA binding"/>
    <property type="evidence" value="ECO:0007669"/>
    <property type="project" value="UniProtKB-KW"/>
</dbReference>
<keyword evidence="16" id="KW-1185">Reference proteome</keyword>
<dbReference type="FunFam" id="1.10.579.10:FF:000002">
    <property type="entry name" value="Deoxyribodipyrimidine photolyase"/>
    <property type="match status" value="1"/>
</dbReference>
<dbReference type="InterPro" id="IPR036134">
    <property type="entry name" value="Crypto/Photolyase_FAD-like_sf"/>
</dbReference>
<dbReference type="EMBL" id="FSRG01000004">
    <property type="protein sequence ID" value="SIN91301.1"/>
    <property type="molecule type" value="Genomic_DNA"/>
</dbReference>
<evidence type="ECO:0000256" key="1">
    <source>
        <dbReference type="ARBA" id="ARBA00001932"/>
    </source>
</evidence>
<dbReference type="PANTHER" id="PTHR10211">
    <property type="entry name" value="DEOXYRIBODIPYRIMIDINE PHOTOLYASE"/>
    <property type="match status" value="1"/>
</dbReference>
<evidence type="ECO:0000256" key="2">
    <source>
        <dbReference type="ARBA" id="ARBA00001974"/>
    </source>
</evidence>
<keyword evidence="11 15" id="KW-0456">Lyase</keyword>
<comment type="catalytic activity">
    <reaction evidence="13">
        <text>cyclobutadipyrimidine (in DNA) = 2 pyrimidine residues (in DNA).</text>
        <dbReference type="EC" id="4.1.99.3"/>
    </reaction>
</comment>
<sequence length="453" mass="52537">MRTERIHMVRKSLLPKTPQSVIYWMRCEHRVQDNWALLYALQQANDQNLPLLVLFCLSGSTPQGSYRQKKFLFDSLTELQSSLEKVGIQFLNCNAHKPKELAELITIFTPSLLVTDHSALKPQRLWLHAIKEHTECAIAEVDGRNIVPVRYASNKQEYAARTIRPKIHRLLEQFLTPFPKLTAPQQVWKGSLRSEPLTTPQTEQNSPSVLTNFKSGEKAAQDVLNHFVNKKIYQYLHRNDPTKNALSNLSPYLHFGMVSAQRAVLTTLDHPQVPAEAKEVFLEELVVRRELADNFCFYNPQYDSTDCFPKWAQETLTKHRSDPRDYLYSLKELEQGRTHDPLWNAAQQELLYLGKMHGYMRMYWAKKILEWTASPEEAMHHAIYLNDTYSLDGVDSNGYTGIAWSIGGIHDRPWRERAIFGTIRYMNYNGAKRKFNVEEYIQQVTDAVKKLPT</sequence>
<keyword evidence="10" id="KW-0234">DNA repair</keyword>
<evidence type="ECO:0000256" key="4">
    <source>
        <dbReference type="ARBA" id="ARBA00013149"/>
    </source>
</evidence>
<name>A0A1N6F7Q1_9BACT</name>
<dbReference type="STRING" id="1121457.SAMN02745161_1153"/>
<comment type="cofactor">
    <cofactor evidence="2">
        <name>FAD</name>
        <dbReference type="ChEBI" id="CHEBI:57692"/>
    </cofactor>
</comment>
<proteinExistence type="inferred from homology"/>
<dbReference type="InterPro" id="IPR006050">
    <property type="entry name" value="DNA_photolyase_N"/>
</dbReference>
<dbReference type="InterPro" id="IPR014729">
    <property type="entry name" value="Rossmann-like_a/b/a_fold"/>
</dbReference>
<dbReference type="PANTHER" id="PTHR10211:SF0">
    <property type="entry name" value="DEOXYRIBODIPYRIMIDINE PHOTO-LYASE"/>
    <property type="match status" value="1"/>
</dbReference>
<feature type="domain" description="Photolyase/cryptochrome alpha/beta" evidence="14">
    <location>
        <begin position="19"/>
        <end position="149"/>
    </location>
</feature>
<dbReference type="SUPFAM" id="SSF48173">
    <property type="entry name" value="Cryptochrome/photolyase FAD-binding domain"/>
    <property type="match status" value="1"/>
</dbReference>
<dbReference type="PROSITE" id="PS51645">
    <property type="entry name" value="PHR_CRY_ALPHA_BETA"/>
    <property type="match status" value="1"/>
</dbReference>
<keyword evidence="7" id="KW-0227">DNA damage</keyword>
<dbReference type="PROSITE" id="PS01083">
    <property type="entry name" value="DNA_PHOTOLYASES_2_1"/>
    <property type="match status" value="1"/>
</dbReference>
<evidence type="ECO:0000256" key="6">
    <source>
        <dbReference type="ARBA" id="ARBA00022630"/>
    </source>
</evidence>
<reference evidence="16" key="1">
    <citation type="submission" date="2016-11" db="EMBL/GenBank/DDBJ databases">
        <authorList>
            <person name="Varghese N."/>
            <person name="Submissions S."/>
        </authorList>
    </citation>
    <scope>NUCLEOTIDE SEQUENCE [LARGE SCALE GENOMIC DNA]</scope>
    <source>
        <strain evidence="16">DSM 17456</strain>
    </source>
</reference>
<evidence type="ECO:0000256" key="5">
    <source>
        <dbReference type="ARBA" id="ARBA00014046"/>
    </source>
</evidence>
<dbReference type="GO" id="GO:0000719">
    <property type="term" value="P:photoreactive repair"/>
    <property type="evidence" value="ECO:0007669"/>
    <property type="project" value="TreeGrafter"/>
</dbReference>
<comment type="similarity">
    <text evidence="3">Belongs to the DNA photolyase class-2 family.</text>
</comment>
<evidence type="ECO:0000313" key="15">
    <source>
        <dbReference type="EMBL" id="SIN91301.1"/>
    </source>
</evidence>
<protein>
    <recommendedName>
        <fullName evidence="5">Deoxyribodipyrimidine photo-lyase</fullName>
        <ecNumber evidence="4">4.1.99.3</ecNumber>
    </recommendedName>
    <alternativeName>
        <fullName evidence="12">DNA photolyase</fullName>
    </alternativeName>
</protein>
<dbReference type="InterPro" id="IPR036155">
    <property type="entry name" value="Crypto/Photolyase_N_sf"/>
</dbReference>
<dbReference type="RefSeq" id="WP_074216003.1">
    <property type="nucleotide sequence ID" value="NZ_FSRG01000004.1"/>
</dbReference>
<evidence type="ECO:0000313" key="16">
    <source>
        <dbReference type="Proteomes" id="UP000184694"/>
    </source>
</evidence>
<evidence type="ECO:0000256" key="7">
    <source>
        <dbReference type="ARBA" id="ARBA00022763"/>
    </source>
</evidence>
<dbReference type="AlphaFoldDB" id="A0A1N6F7Q1"/>
<evidence type="ECO:0000256" key="12">
    <source>
        <dbReference type="ARBA" id="ARBA00031671"/>
    </source>
</evidence>
<dbReference type="Proteomes" id="UP000184694">
    <property type="component" value="Unassembled WGS sequence"/>
</dbReference>